<evidence type="ECO:0000256" key="7">
    <source>
        <dbReference type="PROSITE-ProRule" id="PRU00473"/>
    </source>
</evidence>
<reference evidence="11" key="1">
    <citation type="submission" date="2015-02" db="EMBL/GenBank/DDBJ databases">
        <authorList>
            <person name="Chooi Y.-H."/>
        </authorList>
    </citation>
    <scope>NUCLEOTIDE SEQUENCE [LARGE SCALE GENOMIC DNA]</scope>
    <source>
        <strain evidence="11">strain Y</strain>
    </source>
</reference>
<keyword evidence="3" id="KW-1003">Cell membrane</keyword>
<evidence type="ECO:0000256" key="2">
    <source>
        <dbReference type="ARBA" id="ARBA00008914"/>
    </source>
</evidence>
<dbReference type="AlphaFoldDB" id="A0A0D6JJN7"/>
<dbReference type="Pfam" id="PF00691">
    <property type="entry name" value="OmpA"/>
    <property type="match status" value="1"/>
</dbReference>
<dbReference type="PANTHER" id="PTHR30329">
    <property type="entry name" value="STATOR ELEMENT OF FLAGELLAR MOTOR COMPLEX"/>
    <property type="match status" value="1"/>
</dbReference>
<dbReference type="InterPro" id="IPR036737">
    <property type="entry name" value="OmpA-like_sf"/>
</dbReference>
<organism evidence="10 11">
    <name type="scientific">Candidatus Filomicrobium marinum</name>
    <dbReference type="NCBI Taxonomy" id="1608628"/>
    <lineage>
        <taxon>Bacteria</taxon>
        <taxon>Pseudomonadati</taxon>
        <taxon>Pseudomonadota</taxon>
        <taxon>Alphaproteobacteria</taxon>
        <taxon>Hyphomicrobiales</taxon>
        <taxon>Hyphomicrobiaceae</taxon>
        <taxon>Filomicrobium</taxon>
    </lineage>
</organism>
<dbReference type="PANTHER" id="PTHR30329:SF21">
    <property type="entry name" value="LIPOPROTEIN YIAD-RELATED"/>
    <property type="match status" value="1"/>
</dbReference>
<dbReference type="GO" id="GO:0005886">
    <property type="term" value="C:plasma membrane"/>
    <property type="evidence" value="ECO:0007669"/>
    <property type="project" value="UniProtKB-SubCell"/>
</dbReference>
<evidence type="ECO:0000256" key="3">
    <source>
        <dbReference type="ARBA" id="ARBA00022475"/>
    </source>
</evidence>
<feature type="compositionally biased region" description="Basic and acidic residues" evidence="8">
    <location>
        <begin position="139"/>
        <end position="163"/>
    </location>
</feature>
<evidence type="ECO:0000256" key="4">
    <source>
        <dbReference type="ARBA" id="ARBA00022692"/>
    </source>
</evidence>
<evidence type="ECO:0000256" key="6">
    <source>
        <dbReference type="ARBA" id="ARBA00023136"/>
    </source>
</evidence>
<evidence type="ECO:0000256" key="5">
    <source>
        <dbReference type="ARBA" id="ARBA00022989"/>
    </source>
</evidence>
<keyword evidence="10" id="KW-0966">Cell projection</keyword>
<gene>
    <name evidence="10" type="ORF">YBN1229_v1_3632</name>
</gene>
<name>A0A0D6JJN7_9HYPH</name>
<feature type="compositionally biased region" description="Low complexity" evidence="8">
    <location>
        <begin position="190"/>
        <end position="204"/>
    </location>
</feature>
<feature type="compositionally biased region" description="Polar residues" evidence="8">
    <location>
        <begin position="96"/>
        <end position="106"/>
    </location>
</feature>
<sequence length="406" mass="43799">MSLGKEDTAAAQIVVIRRRADDHGEGHHGGVWKIAYADFMTAMMAFFLVMWLIASSDQLTREGISNYFNPMQLAEDEPQAKGLSNADKPVDRDPNSKNMNGSQKISASGGAGELKVQQAPTGQDLFQDPYDILERLAQRASSGDETKTEPRADRGPQTTDDHGTAMADGQAFRDPFDPAFRSQRPPARPSDAVGVGGDSVADGGNTMKASDRIAILNEGAGAQAEKAASDNAELATTTQEASRVRDELAAALGRHVSDEKTGEIDTDPASGVKGPTIEVTSDDHGVLISLTDNSNFGMFPIASAEPAVEMVSLMEKVAGILNERKGSLVVRGHTDGRPFRSGTNDNWRLSMARAHIAFHLLTRTGLDEARVERIEGYADRQLKVADDPLASENRRIEIYLRQEAPN</sequence>
<dbReference type="KEGG" id="fil:BN1229_v1_3639"/>
<evidence type="ECO:0000313" key="10">
    <source>
        <dbReference type="EMBL" id="CPR22199.1"/>
    </source>
</evidence>
<feature type="region of interest" description="Disordered" evidence="8">
    <location>
        <begin position="78"/>
        <end position="117"/>
    </location>
</feature>
<accession>A0A0D6JJN7</accession>
<comment type="similarity">
    <text evidence="2">Belongs to the MotB family.</text>
</comment>
<dbReference type="InterPro" id="IPR006665">
    <property type="entry name" value="OmpA-like"/>
</dbReference>
<keyword evidence="5" id="KW-1133">Transmembrane helix</keyword>
<evidence type="ECO:0000313" key="11">
    <source>
        <dbReference type="Proteomes" id="UP000033187"/>
    </source>
</evidence>
<dbReference type="KEGG" id="fiy:BN1229_v1_3632"/>
<dbReference type="InterPro" id="IPR025713">
    <property type="entry name" value="MotB-like_N_dom"/>
</dbReference>
<protein>
    <submittedName>
        <fullName evidence="10">Putative Flagellar motor protein MotB</fullName>
    </submittedName>
</protein>
<comment type="subcellular location">
    <subcellularLocation>
        <location evidence="1">Cell membrane</location>
        <topology evidence="1">Single-pass membrane protein</topology>
    </subcellularLocation>
</comment>
<keyword evidence="6 7" id="KW-0472">Membrane</keyword>
<evidence type="ECO:0000256" key="1">
    <source>
        <dbReference type="ARBA" id="ARBA00004162"/>
    </source>
</evidence>
<dbReference type="RefSeq" id="WP_046479325.1">
    <property type="nucleotide sequence ID" value="NZ_LN829118.1"/>
</dbReference>
<dbReference type="SUPFAM" id="SSF103088">
    <property type="entry name" value="OmpA-like"/>
    <property type="match status" value="1"/>
</dbReference>
<dbReference type="Pfam" id="PF13677">
    <property type="entry name" value="MotB_plug"/>
    <property type="match status" value="1"/>
</dbReference>
<keyword evidence="10" id="KW-0969">Cilium</keyword>
<keyword evidence="4" id="KW-0812">Transmembrane</keyword>
<feature type="region of interest" description="Disordered" evidence="8">
    <location>
        <begin position="139"/>
        <end position="205"/>
    </location>
</feature>
<dbReference type="Gene3D" id="3.30.1330.60">
    <property type="entry name" value="OmpA-like domain"/>
    <property type="match status" value="1"/>
</dbReference>
<dbReference type="EMBL" id="LN829119">
    <property type="protein sequence ID" value="CPR22199.1"/>
    <property type="molecule type" value="Genomic_DNA"/>
</dbReference>
<evidence type="ECO:0000256" key="8">
    <source>
        <dbReference type="SAM" id="MobiDB-lite"/>
    </source>
</evidence>
<proteinExistence type="inferred from homology"/>
<dbReference type="OrthoDB" id="7170686at2"/>
<keyword evidence="11" id="KW-1185">Reference proteome</keyword>
<evidence type="ECO:0000259" key="9">
    <source>
        <dbReference type="PROSITE" id="PS51123"/>
    </source>
</evidence>
<keyword evidence="10" id="KW-0282">Flagellum</keyword>
<dbReference type="NCBIfam" id="NF004651">
    <property type="entry name" value="PRK05996.1"/>
    <property type="match status" value="1"/>
</dbReference>
<feature type="domain" description="OmpA-like" evidence="9">
    <location>
        <begin position="286"/>
        <end position="404"/>
    </location>
</feature>
<dbReference type="PROSITE" id="PS51123">
    <property type="entry name" value="OMPA_2"/>
    <property type="match status" value="1"/>
</dbReference>
<dbReference type="InterPro" id="IPR050330">
    <property type="entry name" value="Bact_OuterMem_StrucFunc"/>
</dbReference>
<dbReference type="Proteomes" id="UP000033187">
    <property type="component" value="Chromosome 1"/>
</dbReference>